<evidence type="ECO:0000313" key="1">
    <source>
        <dbReference type="EMBL" id="OIQ87210.1"/>
    </source>
</evidence>
<dbReference type="SUPFAM" id="SSF48695">
    <property type="entry name" value="Multiheme cytochromes"/>
    <property type="match status" value="1"/>
</dbReference>
<proteinExistence type="predicted"/>
<sequence length="142" mass="15309">MRLTRFALAVMAAALFSAPVLAEQLNTVPAITNPVVKKECGACHMAYQPKFLGASTWDKILGDLGHHFGEDASLPADTVATIKAYYDANAGDSLPGLLRITQQSWWLRRHGGVGHTRFAAAKSKANCLACHKNADKGDYPLD</sequence>
<reference evidence="1" key="1">
    <citation type="submission" date="2016-10" db="EMBL/GenBank/DDBJ databases">
        <title>Sequence of Gallionella enrichment culture.</title>
        <authorList>
            <person name="Poehlein A."/>
            <person name="Muehling M."/>
            <person name="Daniel R."/>
        </authorList>
    </citation>
    <scope>NUCLEOTIDE SEQUENCE</scope>
</reference>
<dbReference type="InterPro" id="IPR036280">
    <property type="entry name" value="Multihaem_cyt_sf"/>
</dbReference>
<accession>A0A1J5QV78</accession>
<dbReference type="AlphaFoldDB" id="A0A1J5QV78"/>
<comment type="caution">
    <text evidence="1">The sequence shown here is derived from an EMBL/GenBank/DDBJ whole genome shotgun (WGS) entry which is preliminary data.</text>
</comment>
<name>A0A1J5QV78_9ZZZZ</name>
<organism evidence="1">
    <name type="scientific">mine drainage metagenome</name>
    <dbReference type="NCBI Taxonomy" id="410659"/>
    <lineage>
        <taxon>unclassified sequences</taxon>
        <taxon>metagenomes</taxon>
        <taxon>ecological metagenomes</taxon>
    </lineage>
</organism>
<dbReference type="Pfam" id="PF09626">
    <property type="entry name" value="DHC"/>
    <property type="match status" value="1"/>
</dbReference>
<gene>
    <name evidence="1" type="ORF">GALL_309370</name>
</gene>
<dbReference type="EMBL" id="MLJW01000434">
    <property type="protein sequence ID" value="OIQ87210.1"/>
    <property type="molecule type" value="Genomic_DNA"/>
</dbReference>
<dbReference type="InterPro" id="IPR018588">
    <property type="entry name" value="Dihaem_cytochrome-c"/>
</dbReference>
<protein>
    <submittedName>
        <fullName evidence="1">Dihem cytochrome c</fullName>
    </submittedName>
</protein>